<accession>A0A806KEY1</accession>
<dbReference type="AlphaFoldDB" id="A0A806KEY1"/>
<organism evidence="1">
    <name type="scientific">uncultured bacterium contig00010</name>
    <dbReference type="NCBI Taxonomy" id="1181502"/>
    <lineage>
        <taxon>Bacteria</taxon>
        <taxon>environmental samples</taxon>
    </lineage>
</organism>
<name>A0A806KEY1_9BACT</name>
<dbReference type="EMBL" id="JQ844165">
    <property type="protein sequence ID" value="AGS51573.1"/>
    <property type="molecule type" value="Genomic_DNA"/>
</dbReference>
<sequence>MVVFLILVELLHSPDVLRCPLKFPKFAVILVESSSTTDFPQPLFSIWYKIIILCV</sequence>
<protein>
    <submittedName>
        <fullName evidence="1">Uncharacterized protein</fullName>
    </submittedName>
</protein>
<proteinExistence type="predicted"/>
<reference evidence="1" key="1">
    <citation type="submission" date="2012-03" db="EMBL/GenBank/DDBJ databases">
        <title>Functional metagenomics reveals considerable lignocellulase gene clusters in the gut microbiome of a wood-feeding higher termite.</title>
        <authorList>
            <person name="Liu N."/>
        </authorList>
    </citation>
    <scope>NUCLEOTIDE SEQUENCE</scope>
</reference>
<evidence type="ECO:0000313" key="1">
    <source>
        <dbReference type="EMBL" id="AGS51573.1"/>
    </source>
</evidence>